<evidence type="ECO:0000313" key="10">
    <source>
        <dbReference type="Proteomes" id="UP000494329"/>
    </source>
</evidence>
<feature type="compositionally biased region" description="Gly residues" evidence="4">
    <location>
        <begin position="1511"/>
        <end position="1543"/>
    </location>
</feature>
<dbReference type="InterPro" id="IPR037176">
    <property type="entry name" value="Osmotin/thaumatin-like_sf"/>
</dbReference>
<keyword evidence="5" id="KW-0732">Signal</keyword>
<dbReference type="Pfam" id="PF22633">
    <property type="entry name" value="F5_F8_type_C_2"/>
    <property type="match status" value="2"/>
</dbReference>
<dbReference type="InterPro" id="IPR013783">
    <property type="entry name" value="Ig-like_fold"/>
</dbReference>
<feature type="domain" description="F5/8 type C" evidence="6">
    <location>
        <begin position="1545"/>
        <end position="1680"/>
    </location>
</feature>
<dbReference type="PROSITE" id="PS50835">
    <property type="entry name" value="IG_LIKE"/>
    <property type="match status" value="3"/>
</dbReference>
<keyword evidence="2" id="KW-0378">Hydrolase</keyword>
<evidence type="ECO:0000256" key="5">
    <source>
        <dbReference type="SAM" id="SignalP"/>
    </source>
</evidence>
<dbReference type="InterPro" id="IPR032477">
    <property type="entry name" value="Glyco_hydro_64"/>
</dbReference>
<dbReference type="Pfam" id="PF16483">
    <property type="entry name" value="Glyco_hydro_64"/>
    <property type="match status" value="1"/>
</dbReference>
<dbReference type="InterPro" id="IPR000421">
    <property type="entry name" value="FA58C"/>
</dbReference>
<feature type="signal peptide" evidence="5">
    <location>
        <begin position="1"/>
        <end position="28"/>
    </location>
</feature>
<feature type="domain" description="GH64" evidence="8">
    <location>
        <begin position="2383"/>
        <end position="2756"/>
    </location>
</feature>
<name>A0A6J5EXF3_9BURK</name>
<dbReference type="Gene3D" id="3.30.920.50">
    <property type="entry name" value="Beta-1,3-glucanase, C-terminal domain"/>
    <property type="match status" value="1"/>
</dbReference>
<dbReference type="InterPro" id="IPR032311">
    <property type="entry name" value="DUF4982"/>
</dbReference>
<reference evidence="9 10" key="1">
    <citation type="submission" date="2020-04" db="EMBL/GenBank/DDBJ databases">
        <authorList>
            <person name="De Canck E."/>
        </authorList>
    </citation>
    <scope>NUCLEOTIDE SEQUENCE [LARGE SCALE GENOMIC DNA]</scope>
    <source>
        <strain evidence="9 10">LMG 29739</strain>
    </source>
</reference>
<proteinExistence type="inferred from homology"/>
<dbReference type="InterPro" id="IPR006102">
    <property type="entry name" value="Ig-like_GH2"/>
</dbReference>
<feature type="domain" description="F5/8 type C" evidence="6">
    <location>
        <begin position="2140"/>
        <end position="2281"/>
    </location>
</feature>
<dbReference type="InterPro" id="IPR017853">
    <property type="entry name" value="GH"/>
</dbReference>
<dbReference type="InterPro" id="IPR042517">
    <property type="entry name" value="Glyco_hydro_64_N_2"/>
</dbReference>
<protein>
    <recommendedName>
        <fullName evidence="11">Beta-galactosidase</fullName>
    </recommendedName>
</protein>
<dbReference type="CDD" id="cd09214">
    <property type="entry name" value="GH64-like"/>
    <property type="match status" value="1"/>
</dbReference>
<keyword evidence="3" id="KW-0326">Glycosidase</keyword>
<dbReference type="SUPFAM" id="SSF49303">
    <property type="entry name" value="beta-Galactosidase/glucuronidase domain"/>
    <property type="match status" value="1"/>
</dbReference>
<organism evidence="9 10">
    <name type="scientific">Paraburkholderia solisilvae</name>
    <dbReference type="NCBI Taxonomy" id="624376"/>
    <lineage>
        <taxon>Bacteria</taxon>
        <taxon>Pseudomonadati</taxon>
        <taxon>Pseudomonadota</taxon>
        <taxon>Betaproteobacteria</taxon>
        <taxon>Burkholderiales</taxon>
        <taxon>Burkholderiaceae</taxon>
        <taxon>Paraburkholderia</taxon>
    </lineage>
</organism>
<feature type="domain" description="Ig-like" evidence="7">
    <location>
        <begin position="1417"/>
        <end position="1501"/>
    </location>
</feature>
<dbReference type="InterPro" id="IPR036156">
    <property type="entry name" value="Beta-gal/glucu_dom_sf"/>
</dbReference>
<feature type="chain" id="PRO_5026776402" description="Beta-galactosidase" evidence="5">
    <location>
        <begin position="29"/>
        <end position="2756"/>
    </location>
</feature>
<comment type="similarity">
    <text evidence="1">Belongs to the glycosyl hydrolase 2 family.</text>
</comment>
<dbReference type="Gene3D" id="2.60.120.260">
    <property type="entry name" value="Galactose-binding domain-like"/>
    <property type="match status" value="6"/>
</dbReference>
<dbReference type="Pfam" id="PF13364">
    <property type="entry name" value="BetaGal_ABD2"/>
    <property type="match status" value="1"/>
</dbReference>
<dbReference type="PANTHER" id="PTHR42732:SF1">
    <property type="entry name" value="BETA-MANNOSIDASE"/>
    <property type="match status" value="1"/>
</dbReference>
<feature type="domain" description="F5/8 type C" evidence="6">
    <location>
        <begin position="1940"/>
        <end position="2072"/>
    </location>
</feature>
<dbReference type="SUPFAM" id="SSF51445">
    <property type="entry name" value="(Trans)glycosidases"/>
    <property type="match status" value="1"/>
</dbReference>
<keyword evidence="10" id="KW-1185">Reference proteome</keyword>
<dbReference type="SMART" id="SM00231">
    <property type="entry name" value="FA58C"/>
    <property type="match status" value="4"/>
</dbReference>
<dbReference type="Pfam" id="PF02836">
    <property type="entry name" value="Glyco_hydro_2_C"/>
    <property type="match status" value="1"/>
</dbReference>
<dbReference type="PROSITE" id="PS50022">
    <property type="entry name" value="FA58C_3"/>
    <property type="match status" value="5"/>
</dbReference>
<dbReference type="InterPro" id="IPR051913">
    <property type="entry name" value="GH2_Domain-Containing"/>
</dbReference>
<feature type="domain" description="Ig-like" evidence="7">
    <location>
        <begin position="964"/>
        <end position="1001"/>
    </location>
</feature>
<dbReference type="SUPFAM" id="SSF48726">
    <property type="entry name" value="Immunoglobulin"/>
    <property type="match status" value="5"/>
</dbReference>
<evidence type="ECO:0000313" key="9">
    <source>
        <dbReference type="EMBL" id="CAB3771220.1"/>
    </source>
</evidence>
<dbReference type="InterPro" id="IPR003599">
    <property type="entry name" value="Ig_sub"/>
</dbReference>
<dbReference type="InterPro" id="IPR007110">
    <property type="entry name" value="Ig-like_dom"/>
</dbReference>
<dbReference type="RefSeq" id="WP_175115105.1">
    <property type="nucleotide sequence ID" value="NZ_CADIKF010000078.1"/>
</dbReference>
<dbReference type="InterPro" id="IPR006103">
    <property type="entry name" value="Glyco_hydro_2_cat"/>
</dbReference>
<dbReference type="InterPro" id="IPR025300">
    <property type="entry name" value="BetaGal_jelly_roll_dom"/>
</dbReference>
<feature type="compositionally biased region" description="Gly residues" evidence="4">
    <location>
        <begin position="1895"/>
        <end position="1926"/>
    </location>
</feature>
<evidence type="ECO:0000256" key="1">
    <source>
        <dbReference type="ARBA" id="ARBA00007401"/>
    </source>
</evidence>
<dbReference type="PANTHER" id="PTHR42732">
    <property type="entry name" value="BETA-GALACTOSIDASE"/>
    <property type="match status" value="1"/>
</dbReference>
<dbReference type="SMART" id="SM00409">
    <property type="entry name" value="IG"/>
    <property type="match status" value="5"/>
</dbReference>
<feature type="region of interest" description="Disordered" evidence="4">
    <location>
        <begin position="1895"/>
        <end position="1942"/>
    </location>
</feature>
<evidence type="ECO:0000259" key="7">
    <source>
        <dbReference type="PROSITE" id="PS50835"/>
    </source>
</evidence>
<feature type="domain" description="F5/8 type C" evidence="6">
    <location>
        <begin position="1750"/>
        <end position="1889"/>
    </location>
</feature>
<dbReference type="EMBL" id="CADIKF010000078">
    <property type="protein sequence ID" value="CAB3771220.1"/>
    <property type="molecule type" value="Genomic_DNA"/>
</dbReference>
<feature type="region of interest" description="Disordered" evidence="4">
    <location>
        <begin position="1511"/>
        <end position="1548"/>
    </location>
</feature>
<evidence type="ECO:0000256" key="4">
    <source>
        <dbReference type="SAM" id="MobiDB-lite"/>
    </source>
</evidence>
<sequence length="2756" mass="292668">MRNRIGYLSGTLALLWLLLLFATTQAVASVVVPASDRIDINLGQTPWMYTKTADSTAFSTPEFDDSGWIQKGVPQSPSDDDTFINEQSGGGEGELTGNITWYRKHFKLDQSYQDRKILIEFEGAHVGAQVYINGHFIKGNSAINPNATHVMGFIGFEVDATPYVNFDGTDNVIAVKVARNDAFFQAPSFGGAFRFGQSDSGLFRPVWMHIVDRVHIPENVYSVLETWGTYVATQAASTSSATIHVETNVLNENSTDQSVTLTTQIVDANGQVVARDQQTNNVPANVLPGLHPTTFVQTMTVPNPTLWYPNNDPNGGPYLYHVIHAISVNGVVVDAKSTPLGIHTLTWDKNFPIFNGHARYLHGASGRYDFPALGSAVPPELQWRDLSLLAQAGGALYRPGHSAQGRDWLDAADAFGIMMLQPSGDGEGGFGSLCQNETDTDGCLTTPNNVTLKKELHRDMIIHDRNHPSILAWEANNGGMVTSLAQEIKAISQTWDPIDTRAQADRTPNPANGDLLGCSGDGCDIGVKNSFPDSPSVGSEYWGNGVGRAKYDFELEFAAPYVNNWVKSVQIQSMGIVHWYLADTPGEIVDQVDGTPNNEVRGNGASMMDFNRIPRLLYYIYEAVWTPFERKPVVKLAHTWNRSGDVTVNAFSNCPGVRLLLNGQQIGADQTPNPTSSDSSADLTQNTTLLPGQVHWSGVQWQSGMLTAECLNDRAEVVTQDQLVTAGAPDHIALSVEPQLVKPDGTQFVLTANGTDAAIIKAAVVDKNGIVVPDASQEITFAVNGAAGEYRGGADHYVSDGQLLNYHSPGDHKLFAEGGLTQVVVRTTFTPGTVTVTASSPNLGGGTASFDVAPTGSAQTFDGKDLIIGPQQATGLQIITQPLDTTSTVGLNASFNVLAASSTPLKFQWLRSGAQIQGATGFSYTTPTLQAIDDQSTYSVVVSNGSSTQTSNPATLTVVQPSQPKIVTQPAPQNITMGNTAEFSVLATGSPVLSYKWFRNGTLIDGANRNVYDTPPMTTADNGAQFSAQVSNSAGFVNSTGALLTVSEGTLPSILIPPRSQSVTLGQNVTFTVSASGSDPLHYKWTRDGAPVGTDSSSLTITSATDTDNGGYVVTVSNGAGSATSSPATLTVSGGGATNIAIGALATASSVENDGLGPKFVNDGNFTTRWASAQGIDPSWVQLDFGTVRTFDQIVLAWENAYGDQYEIQVSNDLGDNKQWTTIYTQTAGKGGTEEIPLSSTSARFVRMLGEHRHTQFGYSLYEFGVYDVPNCNPQTNTERYTQIPALPGTYHSPWPQQLPDGPFVPTVHDNVSNLTWQQFSTTFPKQGDQFVQANAEQYCQSLGMRVPTQNEALTVARANFNQCAFPLPWTTWTTTDVPANTSDAFIVDSLGGSTFGIKNNTPGAALCVSGPSAAAPVITAQPVSQTVSEGQSAQFTVGVDPKTTGPISYQWFENGKAVAITTIPLFVTSPTVIANDNGAMITVTVSNGGGSVNSAAATLTVVAAGQGGNNGGGNTGGGDPGNGGGNTGGGDPGNGGNGGNGGSAPTSTVNLALNRAVTTSGVENDGYLPQQAVDGNDGTRWSSAFADPQWLQVDLGSVQTFDRAVMNWQDSFAVDYQIQVSNDDGDTKNWTPVYTETGGKGGIEDVRFPAATARYVRVFGTKRATQFGYSLFEFGLYNTANTPQFPVTATSSGSGTISPAGTTQVYQGGPLNYTFTAADGFAVTDVVVDGKSVGLVNSYSFPDVVAPHTINVSFGPASAAVNLALGALATSSGLENDGYPASNAVDGKMDTRWSSAFVDPSFIRLDFGTPRTFNRVMLAWQDAFGIAYTIQTSNDGNNWTTVFEQDAGKGGIEDISFQTVTARYIQMVGTRRNTAYGYSLYEFQVFDVPTGDTGTGGNTGAGTGGTTDPGNGSGNTGGSTGGDTGNTGSNNNTNPTQPAQSASANLALGKLATASGTQGDGYPAAAAVDGDLNSRWSSDFNDNAWLEVDLGQSVPFDRVVLRWENAYGKAYQIQASNDNKTWTTIFTQSAGKGGTEDLAVQASTARYIRMQGVQRASQYGYSLFEFEVYKNAATPKLAITATGDANGTLNPAGTVNLDQGGSQTFTAVPAQGYGVGAMFVDGQEVGVQSSYTFTNVNAAHTISVSFVPVAATVNLALHKAATTSGVENDGLPASAAVDGDPTTRWSSAFADPQWLEVDLGASQTFDRAVMEWQDSHAIKYQIQTSNDNQNWTPVYTQDEGKGGIEDVKFSAVTARYVRLYATQRSTQYGDSLFEFQLYNSGATSSAPVSAFVEQPAAQTVPVGQNGHFAVMPSGSGPFTYQWRRNSAPIANATSRTYDTPATAAGDSGAVYSVVVTGPNGPATSNDAKLTVDSTFPTYTVKPGFVSVDLANNTNGAYTDDKVYVLVIARDPATGQFAWLKPDGTIVASAVSDNDQPGHLTGPDGQNYANYAFTLAQSKTLQLPQLFSGRIYVSLGSPVFLKILTDVNNQIGFAGPNPQNPTDPNLNVNFDWYEFTYNDTGLWMNTTQVDEFGFPMTEDVYGSNHTFHKQTGITQRRADLFAAYASEVSQAFQPQPASQFRIMAPAKGSFAAGQPNGNYFDAYVNQMWQLYTSNSLVLNMFGNSRQFVGKVQGDQLVFTEVNLNNGAFVGGTYVVNKPTTQDILQGSGALATGNSTELAIEAQICAAFNRHVMEDVTKWATPAAWYAAAPSNEYARFFHDHGISGLAYGFAYDDVSDASSTIVAPQPEHMVLGIGF</sequence>
<feature type="domain" description="F5/8 type C" evidence="6">
    <location>
        <begin position="1124"/>
        <end position="1269"/>
    </location>
</feature>
<dbReference type="SUPFAM" id="SSF49785">
    <property type="entry name" value="Galactose-binding domain-like"/>
    <property type="match status" value="6"/>
</dbReference>
<dbReference type="Proteomes" id="UP000494329">
    <property type="component" value="Unassembled WGS sequence"/>
</dbReference>
<evidence type="ECO:0000256" key="3">
    <source>
        <dbReference type="ARBA" id="ARBA00023295"/>
    </source>
</evidence>
<dbReference type="InterPro" id="IPR036179">
    <property type="entry name" value="Ig-like_dom_sf"/>
</dbReference>
<dbReference type="Pfam" id="PF00754">
    <property type="entry name" value="F5_F8_type_C"/>
    <property type="match status" value="3"/>
</dbReference>
<dbReference type="Pfam" id="PF00703">
    <property type="entry name" value="Glyco_hydro_2"/>
    <property type="match status" value="1"/>
</dbReference>
<dbReference type="GO" id="GO:0005975">
    <property type="term" value="P:carbohydrate metabolic process"/>
    <property type="evidence" value="ECO:0007669"/>
    <property type="project" value="InterPro"/>
</dbReference>
<feature type="domain" description="Ig-like" evidence="7">
    <location>
        <begin position="1052"/>
        <end position="1131"/>
    </location>
</feature>
<dbReference type="GO" id="GO:0004553">
    <property type="term" value="F:hydrolase activity, hydrolyzing O-glycosyl compounds"/>
    <property type="evidence" value="ECO:0007669"/>
    <property type="project" value="InterPro"/>
</dbReference>
<dbReference type="Pfam" id="PF13927">
    <property type="entry name" value="Ig_3"/>
    <property type="match status" value="1"/>
</dbReference>
<gene>
    <name evidence="9" type="ORF">LMG29739_05982</name>
</gene>
<accession>A0A6J5EXF3</accession>
<evidence type="ECO:0000259" key="8">
    <source>
        <dbReference type="PROSITE" id="PS52006"/>
    </source>
</evidence>
<dbReference type="PROSITE" id="PS52006">
    <property type="entry name" value="GH64"/>
    <property type="match status" value="1"/>
</dbReference>
<dbReference type="Gene3D" id="2.60.110.10">
    <property type="entry name" value="Thaumatin"/>
    <property type="match status" value="1"/>
</dbReference>
<feature type="compositionally biased region" description="Low complexity" evidence="4">
    <location>
        <begin position="1927"/>
        <end position="1937"/>
    </location>
</feature>
<dbReference type="InterPro" id="IPR008979">
    <property type="entry name" value="Galactose-bd-like_sf"/>
</dbReference>
<dbReference type="Pfam" id="PF16355">
    <property type="entry name" value="DUF4982"/>
    <property type="match status" value="1"/>
</dbReference>
<dbReference type="Pfam" id="PF18565">
    <property type="entry name" value="Glyco_hydro2_C5"/>
    <property type="match status" value="1"/>
</dbReference>
<evidence type="ECO:0008006" key="11">
    <source>
        <dbReference type="Google" id="ProtNLM"/>
    </source>
</evidence>
<dbReference type="InterPro" id="IPR040605">
    <property type="entry name" value="Glyco_hydro2_dom5"/>
</dbReference>
<dbReference type="Gene3D" id="2.60.40.10">
    <property type="entry name" value="Immunoglobulins"/>
    <property type="match status" value="8"/>
</dbReference>
<evidence type="ECO:0000256" key="2">
    <source>
        <dbReference type="ARBA" id="ARBA00022801"/>
    </source>
</evidence>
<dbReference type="Gene3D" id="3.20.20.80">
    <property type="entry name" value="Glycosidases"/>
    <property type="match status" value="1"/>
</dbReference>
<evidence type="ECO:0000259" key="6">
    <source>
        <dbReference type="PROSITE" id="PS50022"/>
    </source>
</evidence>